<organism evidence="2 3">
    <name type="scientific">Lacicoccus alkaliphilus DSM 16010</name>
    <dbReference type="NCBI Taxonomy" id="1123231"/>
    <lineage>
        <taxon>Bacteria</taxon>
        <taxon>Bacillati</taxon>
        <taxon>Bacillota</taxon>
        <taxon>Bacilli</taxon>
        <taxon>Bacillales</taxon>
        <taxon>Salinicoccaceae</taxon>
        <taxon>Lacicoccus</taxon>
    </lineage>
</organism>
<dbReference type="Proteomes" id="UP000184206">
    <property type="component" value="Unassembled WGS sequence"/>
</dbReference>
<dbReference type="OrthoDB" id="2389280at2"/>
<proteinExistence type="predicted"/>
<reference evidence="2 3" key="1">
    <citation type="submission" date="2016-11" db="EMBL/GenBank/DDBJ databases">
        <authorList>
            <person name="Jaros S."/>
            <person name="Januszkiewicz K."/>
            <person name="Wedrychowicz H."/>
        </authorList>
    </citation>
    <scope>NUCLEOTIDE SEQUENCE [LARGE SCALE GENOMIC DNA]</scope>
    <source>
        <strain evidence="2 3">DSM 16010</strain>
    </source>
</reference>
<dbReference type="EMBL" id="FRCF01000008">
    <property type="protein sequence ID" value="SHM27451.1"/>
    <property type="molecule type" value="Genomic_DNA"/>
</dbReference>
<protein>
    <submittedName>
        <fullName evidence="2">DinB superfamily protein</fullName>
    </submittedName>
</protein>
<dbReference type="RefSeq" id="WP_072710295.1">
    <property type="nucleotide sequence ID" value="NZ_FRCF01000008.1"/>
</dbReference>
<keyword evidence="3" id="KW-1185">Reference proteome</keyword>
<evidence type="ECO:0000259" key="1">
    <source>
        <dbReference type="Pfam" id="PF12867"/>
    </source>
</evidence>
<dbReference type="Pfam" id="PF12867">
    <property type="entry name" value="DinB_2"/>
    <property type="match status" value="1"/>
</dbReference>
<name>A0A1M7HFY8_9BACL</name>
<dbReference type="Gene3D" id="1.20.120.450">
    <property type="entry name" value="dinb family like domain"/>
    <property type="match status" value="1"/>
</dbReference>
<feature type="domain" description="DinB-like" evidence="1">
    <location>
        <begin position="28"/>
        <end position="166"/>
    </location>
</feature>
<dbReference type="InterPro" id="IPR024775">
    <property type="entry name" value="DinB-like"/>
</dbReference>
<evidence type="ECO:0000313" key="2">
    <source>
        <dbReference type="EMBL" id="SHM27451.1"/>
    </source>
</evidence>
<dbReference type="InterPro" id="IPR034660">
    <property type="entry name" value="DinB/YfiT-like"/>
</dbReference>
<gene>
    <name evidence="2" type="ORF">SAMN02745189_01854</name>
</gene>
<dbReference type="AlphaFoldDB" id="A0A1M7HFY8"/>
<accession>A0A1M7HFY8</accession>
<evidence type="ECO:0000313" key="3">
    <source>
        <dbReference type="Proteomes" id="UP000184206"/>
    </source>
</evidence>
<sequence length="173" mass="20303">MNKEIEKTFDELEALRNQYFSTKEFNGDIHKRAVPDKWSIGEVIYHCYLLVKFTRQFSQIYLPAARAAVKIGGMKAEEHDDHMDNIYAGPTMKAPKILEPDMGREYSKGELRLMLEEETEKLKVLVQDLTDTEAYTIRYPDPVPDYPNIVQAMKVGLIHEKHHYNVLMERERR</sequence>
<dbReference type="STRING" id="1123231.SAMN02745189_01854"/>